<dbReference type="InterPro" id="IPR025365">
    <property type="entry name" value="DUF4269"/>
</dbReference>
<reference evidence="1 2" key="1">
    <citation type="submission" date="2016-10" db="EMBL/GenBank/DDBJ databases">
        <authorList>
            <person name="de Groot N.N."/>
        </authorList>
    </citation>
    <scope>NUCLEOTIDE SEQUENCE [LARGE SCALE GENOMIC DNA]</scope>
    <source>
        <strain evidence="1 2">CCM7597</strain>
    </source>
</reference>
<dbReference type="Proteomes" id="UP000198584">
    <property type="component" value="Unassembled WGS sequence"/>
</dbReference>
<sequence length="101" mass="11670">MFNLFDYMKKGNTKQKDAYKAINELGIFNSLKIYNPVLCGTIPIGIDLDNSDLDIIMNVRDLDLFEQKLKNLYRSTSSFNLKRTIIRGREVRPNSCFVTLS</sequence>
<keyword evidence="2" id="KW-1185">Reference proteome</keyword>
<evidence type="ECO:0000313" key="2">
    <source>
        <dbReference type="Proteomes" id="UP000198584"/>
    </source>
</evidence>
<gene>
    <name evidence="1" type="ORF">SAMN05421743_101384</name>
</gene>
<dbReference type="EMBL" id="FNQR01000001">
    <property type="protein sequence ID" value="SDZ84117.1"/>
    <property type="molecule type" value="Genomic_DNA"/>
</dbReference>
<evidence type="ECO:0000313" key="1">
    <source>
        <dbReference type="EMBL" id="SDZ84117.1"/>
    </source>
</evidence>
<organism evidence="1 2">
    <name type="scientific">Thalassobacillus cyri</name>
    <dbReference type="NCBI Taxonomy" id="571932"/>
    <lineage>
        <taxon>Bacteria</taxon>
        <taxon>Bacillati</taxon>
        <taxon>Bacillota</taxon>
        <taxon>Bacilli</taxon>
        <taxon>Bacillales</taxon>
        <taxon>Bacillaceae</taxon>
        <taxon>Thalassobacillus</taxon>
    </lineage>
</organism>
<protein>
    <recommendedName>
        <fullName evidence="3">DUF4269 domain-containing protein</fullName>
    </recommendedName>
</protein>
<dbReference type="STRING" id="571932.SAMN05421743_101384"/>
<evidence type="ECO:0008006" key="3">
    <source>
        <dbReference type="Google" id="ProtNLM"/>
    </source>
</evidence>
<proteinExistence type="predicted"/>
<dbReference type="Pfam" id="PF14091">
    <property type="entry name" value="DUF4269"/>
    <property type="match status" value="1"/>
</dbReference>
<accession>A0A1H3WAK4</accession>
<name>A0A1H3WAK4_9BACI</name>
<dbReference type="AlphaFoldDB" id="A0A1H3WAK4"/>